<dbReference type="AlphaFoldDB" id="A0AA40FIQ7"/>
<keyword evidence="2" id="KW-1185">Reference proteome</keyword>
<evidence type="ECO:0000313" key="2">
    <source>
        <dbReference type="Proteomes" id="UP001177670"/>
    </source>
</evidence>
<protein>
    <submittedName>
        <fullName evidence="1">Uncharacterized protein</fullName>
    </submittedName>
</protein>
<reference evidence="1" key="1">
    <citation type="submission" date="2021-10" db="EMBL/GenBank/DDBJ databases">
        <title>Melipona bicolor Genome sequencing and assembly.</title>
        <authorList>
            <person name="Araujo N.S."/>
            <person name="Arias M.C."/>
        </authorList>
    </citation>
    <scope>NUCLEOTIDE SEQUENCE</scope>
    <source>
        <strain evidence="1">USP_2M_L1-L4_2017</strain>
        <tissue evidence="1">Whole body</tissue>
    </source>
</reference>
<comment type="caution">
    <text evidence="1">The sequence shown here is derived from an EMBL/GenBank/DDBJ whole genome shotgun (WGS) entry which is preliminary data.</text>
</comment>
<sequence>MRRERSDRVNCRAARRESQKFLKRLTPGRCIYEIFAGVISGLGTYGGTRVHGKPEKGEEPTPLPSGTPILAVVLAAASKPVRRGI</sequence>
<dbReference type="EMBL" id="JAHYIQ010000037">
    <property type="protein sequence ID" value="KAK1119291.1"/>
    <property type="molecule type" value="Genomic_DNA"/>
</dbReference>
<dbReference type="Proteomes" id="UP001177670">
    <property type="component" value="Unassembled WGS sequence"/>
</dbReference>
<name>A0AA40FIQ7_9HYME</name>
<organism evidence="1 2">
    <name type="scientific">Melipona bicolor</name>
    <dbReference type="NCBI Taxonomy" id="60889"/>
    <lineage>
        <taxon>Eukaryota</taxon>
        <taxon>Metazoa</taxon>
        <taxon>Ecdysozoa</taxon>
        <taxon>Arthropoda</taxon>
        <taxon>Hexapoda</taxon>
        <taxon>Insecta</taxon>
        <taxon>Pterygota</taxon>
        <taxon>Neoptera</taxon>
        <taxon>Endopterygota</taxon>
        <taxon>Hymenoptera</taxon>
        <taxon>Apocrita</taxon>
        <taxon>Aculeata</taxon>
        <taxon>Apoidea</taxon>
        <taxon>Anthophila</taxon>
        <taxon>Apidae</taxon>
        <taxon>Melipona</taxon>
    </lineage>
</organism>
<gene>
    <name evidence="1" type="ORF">K0M31_013480</name>
</gene>
<evidence type="ECO:0000313" key="1">
    <source>
        <dbReference type="EMBL" id="KAK1119291.1"/>
    </source>
</evidence>
<proteinExistence type="predicted"/>
<accession>A0AA40FIQ7</accession>